<evidence type="ECO:0000313" key="2">
    <source>
        <dbReference type="EMBL" id="KAJ7089325.1"/>
    </source>
</evidence>
<dbReference type="AlphaFoldDB" id="A0AAD6U690"/>
<reference evidence="2" key="1">
    <citation type="submission" date="2023-03" db="EMBL/GenBank/DDBJ databases">
        <title>Massive genome expansion in bonnet fungi (Mycena s.s.) driven by repeated elements and novel gene families across ecological guilds.</title>
        <authorList>
            <consortium name="Lawrence Berkeley National Laboratory"/>
            <person name="Harder C.B."/>
            <person name="Miyauchi S."/>
            <person name="Viragh M."/>
            <person name="Kuo A."/>
            <person name="Thoen E."/>
            <person name="Andreopoulos B."/>
            <person name="Lu D."/>
            <person name="Skrede I."/>
            <person name="Drula E."/>
            <person name="Henrissat B."/>
            <person name="Morin E."/>
            <person name="Kohler A."/>
            <person name="Barry K."/>
            <person name="LaButti K."/>
            <person name="Morin E."/>
            <person name="Salamov A."/>
            <person name="Lipzen A."/>
            <person name="Mereny Z."/>
            <person name="Hegedus B."/>
            <person name="Baldrian P."/>
            <person name="Stursova M."/>
            <person name="Weitz H."/>
            <person name="Taylor A."/>
            <person name="Grigoriev I.V."/>
            <person name="Nagy L.G."/>
            <person name="Martin F."/>
            <person name="Kauserud H."/>
        </authorList>
    </citation>
    <scope>NUCLEOTIDE SEQUENCE</scope>
    <source>
        <strain evidence="2">CBHHK173m</strain>
    </source>
</reference>
<evidence type="ECO:0000256" key="1">
    <source>
        <dbReference type="SAM" id="MobiDB-lite"/>
    </source>
</evidence>
<dbReference type="EMBL" id="JARJCN010000024">
    <property type="protein sequence ID" value="KAJ7089325.1"/>
    <property type="molecule type" value="Genomic_DNA"/>
</dbReference>
<sequence>MAYNAIGASVQGRVVQQSGHLRADYGAQPARPQPVLVAVAEHACAVPNRRAEEARAEVAGGVERELVGLHAERSTDTENCGEDNDGEEPCGRHGRAAPCVGRREDEENEHRCTERLGEEGRTGGSPTADARGLEGAYSHTALEDVDGVCVIGVDESGPYKAPITCARIRSYANSQPYIEKQDSKVSYRDLLTADAAKSKLKE</sequence>
<name>A0AAD6U690_9AGAR</name>
<proteinExistence type="predicted"/>
<protein>
    <submittedName>
        <fullName evidence="2">Uncharacterized protein</fullName>
    </submittedName>
</protein>
<feature type="compositionally biased region" description="Basic and acidic residues" evidence="1">
    <location>
        <begin position="101"/>
        <end position="121"/>
    </location>
</feature>
<evidence type="ECO:0000313" key="3">
    <source>
        <dbReference type="Proteomes" id="UP001222325"/>
    </source>
</evidence>
<dbReference type="Proteomes" id="UP001222325">
    <property type="component" value="Unassembled WGS sequence"/>
</dbReference>
<organism evidence="2 3">
    <name type="scientific">Mycena belliarum</name>
    <dbReference type="NCBI Taxonomy" id="1033014"/>
    <lineage>
        <taxon>Eukaryota</taxon>
        <taxon>Fungi</taxon>
        <taxon>Dikarya</taxon>
        <taxon>Basidiomycota</taxon>
        <taxon>Agaricomycotina</taxon>
        <taxon>Agaricomycetes</taxon>
        <taxon>Agaricomycetidae</taxon>
        <taxon>Agaricales</taxon>
        <taxon>Marasmiineae</taxon>
        <taxon>Mycenaceae</taxon>
        <taxon>Mycena</taxon>
    </lineage>
</organism>
<feature type="region of interest" description="Disordered" evidence="1">
    <location>
        <begin position="73"/>
        <end position="130"/>
    </location>
</feature>
<comment type="caution">
    <text evidence="2">The sequence shown here is derived from an EMBL/GenBank/DDBJ whole genome shotgun (WGS) entry which is preliminary data.</text>
</comment>
<feature type="compositionally biased region" description="Acidic residues" evidence="1">
    <location>
        <begin position="79"/>
        <end position="88"/>
    </location>
</feature>
<gene>
    <name evidence="2" type="ORF">B0H15DRAFT_283093</name>
</gene>
<keyword evidence="3" id="KW-1185">Reference proteome</keyword>
<accession>A0AAD6U690</accession>